<keyword evidence="1" id="KW-0812">Transmembrane</keyword>
<keyword evidence="1" id="KW-0472">Membrane</keyword>
<sequence length="29" mass="3235">MYEVIKYGSVGLAFIGIIYIVISSKNKNN</sequence>
<gene>
    <name evidence="2" type="ORF">U732_3185</name>
</gene>
<reference evidence="2 3" key="1">
    <citation type="journal article" date="2015" name="Infect. Genet. Evol.">
        <title>Genomic sequences of six botulinum neurotoxin-producing strains representing three clostridial species illustrate the mobility and diversity of botulinum neurotoxin genes.</title>
        <authorList>
            <person name="Smith T.J."/>
            <person name="Hill K.K."/>
            <person name="Xie G."/>
            <person name="Foley B.T."/>
            <person name="Williamson C.H."/>
            <person name="Foster J.T."/>
            <person name="Johnson S.L."/>
            <person name="Chertkov O."/>
            <person name="Teshima H."/>
            <person name="Gibbons H.S."/>
            <person name="Johnsky L.A."/>
            <person name="Karavis M.A."/>
            <person name="Smith L.A."/>
        </authorList>
    </citation>
    <scope>NUCLEOTIDE SEQUENCE [LARGE SCALE GENOMIC DNA]</scope>
    <source>
        <strain evidence="2 3">CDC 2741</strain>
    </source>
</reference>
<evidence type="ECO:0000313" key="2">
    <source>
        <dbReference type="EMBL" id="KIE46748.1"/>
    </source>
</evidence>
<name>A0A0C1U4Y0_9CLOT</name>
<dbReference type="EMBL" id="AYSO01000016">
    <property type="protein sequence ID" value="KIE46748.1"/>
    <property type="molecule type" value="Genomic_DNA"/>
</dbReference>
<keyword evidence="3" id="KW-1185">Reference proteome</keyword>
<proteinExistence type="predicted"/>
<protein>
    <submittedName>
        <fullName evidence="2">Putative membrane protein</fullName>
    </submittedName>
</protein>
<dbReference type="AlphaFoldDB" id="A0A0C1U4Y0"/>
<evidence type="ECO:0000313" key="3">
    <source>
        <dbReference type="Proteomes" id="UP000031366"/>
    </source>
</evidence>
<organism evidence="2 3">
    <name type="scientific">Clostridium argentinense CDC 2741</name>
    <dbReference type="NCBI Taxonomy" id="1418104"/>
    <lineage>
        <taxon>Bacteria</taxon>
        <taxon>Bacillati</taxon>
        <taxon>Bacillota</taxon>
        <taxon>Clostridia</taxon>
        <taxon>Eubacteriales</taxon>
        <taxon>Clostridiaceae</taxon>
        <taxon>Clostridium</taxon>
    </lineage>
</organism>
<accession>A0A0C1U4Y0</accession>
<dbReference type="Proteomes" id="UP000031366">
    <property type="component" value="Unassembled WGS sequence"/>
</dbReference>
<comment type="caution">
    <text evidence="2">The sequence shown here is derived from an EMBL/GenBank/DDBJ whole genome shotgun (WGS) entry which is preliminary data.</text>
</comment>
<feature type="transmembrane region" description="Helical" evidence="1">
    <location>
        <begin position="6"/>
        <end position="22"/>
    </location>
</feature>
<evidence type="ECO:0000256" key="1">
    <source>
        <dbReference type="SAM" id="Phobius"/>
    </source>
</evidence>
<keyword evidence="1" id="KW-1133">Transmembrane helix</keyword>